<gene>
    <name evidence="2" type="ORF">PAHAL_9G254300</name>
</gene>
<dbReference type="Gramene" id="PAN47388">
    <property type="protein sequence ID" value="PAN47388"/>
    <property type="gene ID" value="PAHAL_9G254300"/>
</dbReference>
<dbReference type="EMBL" id="CM008054">
    <property type="protein sequence ID" value="PAN47388.1"/>
    <property type="molecule type" value="Genomic_DNA"/>
</dbReference>
<dbReference type="Proteomes" id="UP000243499">
    <property type="component" value="Chromosome 9"/>
</dbReference>
<proteinExistence type="predicted"/>
<feature type="transmembrane region" description="Helical" evidence="1">
    <location>
        <begin position="33"/>
        <end position="56"/>
    </location>
</feature>
<keyword evidence="1" id="KW-1133">Transmembrane helix</keyword>
<sequence length="90" mass="9912">MACLHLSAVHNLATCIARPGCSRMLLRQQNHLPGFLVLLPSVASSLVSIRAIIAFASSEDSRFKGPWLFDLQLANLQIALENLLKYPLII</sequence>
<keyword evidence="1" id="KW-0472">Membrane</keyword>
<protein>
    <submittedName>
        <fullName evidence="2">Uncharacterized protein</fullName>
    </submittedName>
</protein>
<organism evidence="2">
    <name type="scientific">Panicum hallii</name>
    <dbReference type="NCBI Taxonomy" id="206008"/>
    <lineage>
        <taxon>Eukaryota</taxon>
        <taxon>Viridiplantae</taxon>
        <taxon>Streptophyta</taxon>
        <taxon>Embryophyta</taxon>
        <taxon>Tracheophyta</taxon>
        <taxon>Spermatophyta</taxon>
        <taxon>Magnoliopsida</taxon>
        <taxon>Liliopsida</taxon>
        <taxon>Poales</taxon>
        <taxon>Poaceae</taxon>
        <taxon>PACMAD clade</taxon>
        <taxon>Panicoideae</taxon>
        <taxon>Panicodae</taxon>
        <taxon>Paniceae</taxon>
        <taxon>Panicinae</taxon>
        <taxon>Panicum</taxon>
        <taxon>Panicum sect. Panicum</taxon>
    </lineage>
</organism>
<reference evidence="2" key="1">
    <citation type="submission" date="2018-04" db="EMBL/GenBank/DDBJ databases">
        <title>WGS assembly of Panicum hallii.</title>
        <authorList>
            <person name="Lovell J."/>
            <person name="Jenkins J."/>
            <person name="Lowry D."/>
            <person name="Mamidi S."/>
            <person name="Sreedasyam A."/>
            <person name="Weng X."/>
            <person name="Barry K."/>
            <person name="Bonette J."/>
            <person name="Campitelli B."/>
            <person name="Daum C."/>
            <person name="Gordon S."/>
            <person name="Gould B."/>
            <person name="Lipzen A."/>
            <person name="Macqueen A."/>
            <person name="Palacio-Mejia J."/>
            <person name="Plott C."/>
            <person name="Shakirov E."/>
            <person name="Shu S."/>
            <person name="Yoshinaga Y."/>
            <person name="Zane M."/>
            <person name="Rokhsar D."/>
            <person name="Grimwood J."/>
            <person name="Schmutz J."/>
            <person name="Juenger T."/>
        </authorList>
    </citation>
    <scope>NUCLEOTIDE SEQUENCE [LARGE SCALE GENOMIC DNA]</scope>
    <source>
        <strain evidence="2">FIL2</strain>
    </source>
</reference>
<name>A0A2S3IMR5_9POAL</name>
<evidence type="ECO:0000313" key="2">
    <source>
        <dbReference type="EMBL" id="PAN47388.1"/>
    </source>
</evidence>
<accession>A0A2S3IMR5</accession>
<keyword evidence="1" id="KW-0812">Transmembrane</keyword>
<dbReference type="AlphaFoldDB" id="A0A2S3IMR5"/>
<evidence type="ECO:0000256" key="1">
    <source>
        <dbReference type="SAM" id="Phobius"/>
    </source>
</evidence>